<keyword evidence="3 6" id="KW-0812">Transmembrane</keyword>
<comment type="caution">
    <text evidence="7">The sequence shown here is derived from an EMBL/GenBank/DDBJ whole genome shotgun (WGS) entry which is preliminary data.</text>
</comment>
<accession>A0A9D1DXL7</accession>
<dbReference type="FunFam" id="1.20.1260.100:FF:000001">
    <property type="entry name" value="translocator protein 2"/>
    <property type="match status" value="1"/>
</dbReference>
<dbReference type="EMBL" id="DVHA01000157">
    <property type="protein sequence ID" value="HIR60866.1"/>
    <property type="molecule type" value="Genomic_DNA"/>
</dbReference>
<feature type="transmembrane region" description="Helical" evidence="6">
    <location>
        <begin position="49"/>
        <end position="67"/>
    </location>
</feature>
<evidence type="ECO:0000256" key="4">
    <source>
        <dbReference type="ARBA" id="ARBA00022989"/>
    </source>
</evidence>
<organism evidence="7 8">
    <name type="scientific">Candidatus Faecivivens stercoravium</name>
    <dbReference type="NCBI Taxonomy" id="2840803"/>
    <lineage>
        <taxon>Bacteria</taxon>
        <taxon>Bacillati</taxon>
        <taxon>Bacillota</taxon>
        <taxon>Clostridia</taxon>
        <taxon>Eubacteriales</taxon>
        <taxon>Oscillospiraceae</taxon>
        <taxon>Oscillospiraceae incertae sedis</taxon>
        <taxon>Candidatus Faecivivens</taxon>
    </lineage>
</organism>
<reference evidence="7" key="2">
    <citation type="journal article" date="2021" name="PeerJ">
        <title>Extensive microbial diversity within the chicken gut microbiome revealed by metagenomics and culture.</title>
        <authorList>
            <person name="Gilroy R."/>
            <person name="Ravi A."/>
            <person name="Getino M."/>
            <person name="Pursley I."/>
            <person name="Horton D.L."/>
            <person name="Alikhan N.F."/>
            <person name="Baker D."/>
            <person name="Gharbi K."/>
            <person name="Hall N."/>
            <person name="Watson M."/>
            <person name="Adriaenssens E.M."/>
            <person name="Foster-Nyarko E."/>
            <person name="Jarju S."/>
            <person name="Secka A."/>
            <person name="Antonio M."/>
            <person name="Oren A."/>
            <person name="Chaudhuri R.R."/>
            <person name="La Ragione R."/>
            <person name="Hildebrand F."/>
            <person name="Pallen M.J."/>
        </authorList>
    </citation>
    <scope>NUCLEOTIDE SEQUENCE</scope>
    <source>
        <strain evidence="7">CHK189-12415</strain>
    </source>
</reference>
<sequence>MIRVKLLLRCLLIPLGVGFLGSVLAGGGSMRELYALLPKPPFSPPGILFPIVWTVLYLMMGVSDYLCRCESGDSPLRRQVYWIQLVLSGIWPFIFFRLTWFGWALVELAVLLAAVVLLAFLSRRASAPAAALLLPYILWVLYAGYLCWGVFTLS</sequence>
<name>A0A9D1DXL7_9FIRM</name>
<dbReference type="PIRSF" id="PIRSF005859">
    <property type="entry name" value="PBR"/>
    <property type="match status" value="1"/>
</dbReference>
<comment type="subcellular location">
    <subcellularLocation>
        <location evidence="1">Membrane</location>
        <topology evidence="1">Multi-pass membrane protein</topology>
    </subcellularLocation>
</comment>
<dbReference type="AlphaFoldDB" id="A0A9D1DXL7"/>
<gene>
    <name evidence="7" type="ORF">IAB37_04750</name>
</gene>
<protein>
    <submittedName>
        <fullName evidence="7">Tryptophan-rich sensory protein</fullName>
    </submittedName>
</protein>
<dbReference type="GO" id="GO:0016020">
    <property type="term" value="C:membrane"/>
    <property type="evidence" value="ECO:0007669"/>
    <property type="project" value="UniProtKB-SubCell"/>
</dbReference>
<keyword evidence="4 6" id="KW-1133">Transmembrane helix</keyword>
<proteinExistence type="inferred from homology"/>
<evidence type="ECO:0000256" key="6">
    <source>
        <dbReference type="SAM" id="Phobius"/>
    </source>
</evidence>
<evidence type="ECO:0000313" key="8">
    <source>
        <dbReference type="Proteomes" id="UP000824241"/>
    </source>
</evidence>
<dbReference type="CDD" id="cd15904">
    <property type="entry name" value="TSPO_MBR"/>
    <property type="match status" value="1"/>
</dbReference>
<dbReference type="Proteomes" id="UP000824241">
    <property type="component" value="Unassembled WGS sequence"/>
</dbReference>
<evidence type="ECO:0000256" key="3">
    <source>
        <dbReference type="ARBA" id="ARBA00022692"/>
    </source>
</evidence>
<feature type="transmembrane region" description="Helical" evidence="6">
    <location>
        <begin position="79"/>
        <end position="96"/>
    </location>
</feature>
<feature type="transmembrane region" description="Helical" evidence="6">
    <location>
        <begin position="133"/>
        <end position="151"/>
    </location>
</feature>
<dbReference type="PANTHER" id="PTHR10057">
    <property type="entry name" value="PERIPHERAL-TYPE BENZODIAZEPINE RECEPTOR"/>
    <property type="match status" value="1"/>
</dbReference>
<evidence type="ECO:0000256" key="1">
    <source>
        <dbReference type="ARBA" id="ARBA00004141"/>
    </source>
</evidence>
<feature type="transmembrane region" description="Helical" evidence="6">
    <location>
        <begin position="102"/>
        <end position="121"/>
    </location>
</feature>
<dbReference type="Pfam" id="PF03073">
    <property type="entry name" value="TspO_MBR"/>
    <property type="match status" value="1"/>
</dbReference>
<comment type="similarity">
    <text evidence="2">Belongs to the TspO/BZRP family.</text>
</comment>
<dbReference type="PANTHER" id="PTHR10057:SF0">
    <property type="entry name" value="TRANSLOCATOR PROTEIN"/>
    <property type="match status" value="1"/>
</dbReference>
<reference evidence="7" key="1">
    <citation type="submission" date="2020-10" db="EMBL/GenBank/DDBJ databases">
        <authorList>
            <person name="Gilroy R."/>
        </authorList>
    </citation>
    <scope>NUCLEOTIDE SEQUENCE</scope>
    <source>
        <strain evidence="7">CHK189-12415</strain>
    </source>
</reference>
<dbReference type="InterPro" id="IPR004307">
    <property type="entry name" value="TspO_MBR"/>
</dbReference>
<keyword evidence="5 6" id="KW-0472">Membrane</keyword>
<dbReference type="Gene3D" id="1.20.1260.100">
    <property type="entry name" value="TspO/MBR protein"/>
    <property type="match status" value="1"/>
</dbReference>
<dbReference type="InterPro" id="IPR038330">
    <property type="entry name" value="TspO/MBR-related_sf"/>
</dbReference>
<evidence type="ECO:0000313" key="7">
    <source>
        <dbReference type="EMBL" id="HIR60866.1"/>
    </source>
</evidence>
<dbReference type="GO" id="GO:0033013">
    <property type="term" value="P:tetrapyrrole metabolic process"/>
    <property type="evidence" value="ECO:0007669"/>
    <property type="project" value="UniProtKB-ARBA"/>
</dbReference>
<evidence type="ECO:0000256" key="2">
    <source>
        <dbReference type="ARBA" id="ARBA00007524"/>
    </source>
</evidence>
<evidence type="ECO:0000256" key="5">
    <source>
        <dbReference type="ARBA" id="ARBA00023136"/>
    </source>
</evidence>